<dbReference type="EMBL" id="DWWT01000050">
    <property type="protein sequence ID" value="HJC06497.1"/>
    <property type="molecule type" value="Genomic_DNA"/>
</dbReference>
<dbReference type="InterPro" id="IPR008979">
    <property type="entry name" value="Galactose-bd-like_sf"/>
</dbReference>
<dbReference type="Gene3D" id="2.60.40.10">
    <property type="entry name" value="Immunoglobulins"/>
    <property type="match status" value="1"/>
</dbReference>
<dbReference type="GO" id="GO:0030246">
    <property type="term" value="F:carbohydrate binding"/>
    <property type="evidence" value="ECO:0007669"/>
    <property type="project" value="TreeGrafter"/>
</dbReference>
<protein>
    <recommendedName>
        <fullName evidence="3">Beta-glucuronidase</fullName>
        <ecNumber evidence="2">3.2.1.31</ecNumber>
    </recommendedName>
</protein>
<dbReference type="InterPro" id="IPR023232">
    <property type="entry name" value="Glyco_hydro_2_AS"/>
</dbReference>
<dbReference type="GO" id="GO:0019391">
    <property type="term" value="P:glucuronoside catabolic process"/>
    <property type="evidence" value="ECO:0007669"/>
    <property type="project" value="TreeGrafter"/>
</dbReference>
<dbReference type="PROSITE" id="PS00608">
    <property type="entry name" value="GLYCOSYL_HYDROL_F2_2"/>
    <property type="match status" value="1"/>
</dbReference>
<dbReference type="NCBIfam" id="NF007538">
    <property type="entry name" value="PRK10150.1"/>
    <property type="match status" value="1"/>
</dbReference>
<dbReference type="InterPro" id="IPR023230">
    <property type="entry name" value="Glyco_hydro_2_CS"/>
</dbReference>
<dbReference type="SUPFAM" id="SSF51445">
    <property type="entry name" value="(Trans)glycosidases"/>
    <property type="match status" value="1"/>
</dbReference>
<evidence type="ECO:0000259" key="9">
    <source>
        <dbReference type="Pfam" id="PF02837"/>
    </source>
</evidence>
<evidence type="ECO:0000256" key="4">
    <source>
        <dbReference type="ARBA" id="ARBA00022801"/>
    </source>
</evidence>
<comment type="similarity">
    <text evidence="1 6">Belongs to the glycosyl hydrolase 2 family.</text>
</comment>
<organism evidence="10 11">
    <name type="scientific">Candidatus Enterocloster excrementipullorum</name>
    <dbReference type="NCBI Taxonomy" id="2838559"/>
    <lineage>
        <taxon>Bacteria</taxon>
        <taxon>Bacillati</taxon>
        <taxon>Bacillota</taxon>
        <taxon>Clostridia</taxon>
        <taxon>Lachnospirales</taxon>
        <taxon>Lachnospiraceae</taxon>
        <taxon>Enterocloster</taxon>
    </lineage>
</organism>
<sequence length="600" mass="67935">MLYPQMTQTRMKFSLDGIWDFTLLKGGEEPVPGMPLHTPIPMPVPSSYNDIYQGRNFRDHVGDMVYQRELIVSPAMKENRLVLRFGSVTHKAKVYLNGILLGEHKGGFLPFEFDITDTAQEGANLLTVFVNNIVDNTTLPAGRLVRQAFPGMPEEVHNLPNFDFYNYSGIMRPVCLYTTPKTYIEDIVVQGKMDGTFSWHIQTGGEAMDTARISVRILDPKGSCVFEGAGSEGADRLTQVLLWDTEHPNLYQIEVLLAAADGTTDCYREHFGFREVSIKDCRICLNGKPVYLRGFGKHEDTPVNGRGFNQVYNVKDIALLKWIGANSFRTSHYPYSEEMLDLCDREGILIIDEAPAVGLHSHFSATGMLDASGDHTGTWEYMKTAKHHRDVIRGMVARDKNHPCVILWSVANEPASEEEGAKEYFEPLLNLIRQEDPQHRPATLVTYEGSSPEKCKVAELCDVLVINRYRGWYDTEGNLPGAAALLKDELERFHKRCPDTPIMLGEYGADTIAGMHDINEGLFSEEYQTAFLKAYSQVFDELPYITGEHIWNFADFATAENIKRVQGNKKGIFTRTREPKMAAFFIKERWNKMKEKENGI</sequence>
<dbReference type="PANTHER" id="PTHR10066:SF67">
    <property type="entry name" value="BETA-GLUCURONIDASE"/>
    <property type="match status" value="1"/>
</dbReference>
<keyword evidence="5 6" id="KW-0326">Glycosidase</keyword>
<evidence type="ECO:0000256" key="1">
    <source>
        <dbReference type="ARBA" id="ARBA00007401"/>
    </source>
</evidence>
<dbReference type="PANTHER" id="PTHR10066">
    <property type="entry name" value="BETA-GLUCURONIDASE"/>
    <property type="match status" value="1"/>
</dbReference>
<reference evidence="10" key="2">
    <citation type="submission" date="2021-04" db="EMBL/GenBank/DDBJ databases">
        <authorList>
            <person name="Gilroy R."/>
        </authorList>
    </citation>
    <scope>NUCLEOTIDE SEQUENCE</scope>
    <source>
        <strain evidence="10">CHK180-15479</strain>
    </source>
</reference>
<dbReference type="Proteomes" id="UP000823910">
    <property type="component" value="Unassembled WGS sequence"/>
</dbReference>
<accession>A0A9D2N229</accession>
<dbReference type="InterPro" id="IPR006101">
    <property type="entry name" value="Glyco_hydro_2"/>
</dbReference>
<dbReference type="Pfam" id="PF00703">
    <property type="entry name" value="Glyco_hydro_2"/>
    <property type="match status" value="1"/>
</dbReference>
<feature type="domain" description="Glycoside hydrolase family 2 catalytic" evidence="8">
    <location>
        <begin position="276"/>
        <end position="594"/>
    </location>
</feature>
<name>A0A9D2N229_9FIRM</name>
<dbReference type="AlphaFoldDB" id="A0A9D2N229"/>
<dbReference type="InterPro" id="IPR006104">
    <property type="entry name" value="Glyco_hydro_2_N"/>
</dbReference>
<evidence type="ECO:0000259" key="7">
    <source>
        <dbReference type="Pfam" id="PF00703"/>
    </source>
</evidence>
<dbReference type="Pfam" id="PF02836">
    <property type="entry name" value="Glyco_hydro_2_C"/>
    <property type="match status" value="1"/>
</dbReference>
<dbReference type="InterPro" id="IPR006102">
    <property type="entry name" value="Ig-like_GH2"/>
</dbReference>
<evidence type="ECO:0000256" key="2">
    <source>
        <dbReference type="ARBA" id="ARBA00012761"/>
    </source>
</evidence>
<evidence type="ECO:0000256" key="5">
    <source>
        <dbReference type="ARBA" id="ARBA00023295"/>
    </source>
</evidence>
<dbReference type="InterPro" id="IPR006103">
    <property type="entry name" value="Glyco_hydro_2_cat"/>
</dbReference>
<comment type="caution">
    <text evidence="10">The sequence shown here is derived from an EMBL/GenBank/DDBJ whole genome shotgun (WGS) entry which is preliminary data.</text>
</comment>
<dbReference type="SUPFAM" id="SSF49785">
    <property type="entry name" value="Galactose-binding domain-like"/>
    <property type="match status" value="1"/>
</dbReference>
<dbReference type="GO" id="GO:0005975">
    <property type="term" value="P:carbohydrate metabolic process"/>
    <property type="evidence" value="ECO:0007669"/>
    <property type="project" value="InterPro"/>
</dbReference>
<feature type="domain" description="Glycosyl hydrolases family 2 sugar binding" evidence="9">
    <location>
        <begin position="53"/>
        <end position="180"/>
    </location>
</feature>
<dbReference type="InterPro" id="IPR036156">
    <property type="entry name" value="Beta-gal/glucu_dom_sf"/>
</dbReference>
<proteinExistence type="inferred from homology"/>
<reference evidence="10" key="1">
    <citation type="journal article" date="2021" name="PeerJ">
        <title>Extensive microbial diversity within the chicken gut microbiome revealed by metagenomics and culture.</title>
        <authorList>
            <person name="Gilroy R."/>
            <person name="Ravi A."/>
            <person name="Getino M."/>
            <person name="Pursley I."/>
            <person name="Horton D.L."/>
            <person name="Alikhan N.F."/>
            <person name="Baker D."/>
            <person name="Gharbi K."/>
            <person name="Hall N."/>
            <person name="Watson M."/>
            <person name="Adriaenssens E.M."/>
            <person name="Foster-Nyarko E."/>
            <person name="Jarju S."/>
            <person name="Secka A."/>
            <person name="Antonio M."/>
            <person name="Oren A."/>
            <person name="Chaudhuri R.R."/>
            <person name="La Ragione R."/>
            <person name="Hildebrand F."/>
            <person name="Pallen M.J."/>
        </authorList>
    </citation>
    <scope>NUCLEOTIDE SEQUENCE</scope>
    <source>
        <strain evidence="10">CHK180-15479</strain>
    </source>
</reference>
<dbReference type="InterPro" id="IPR013783">
    <property type="entry name" value="Ig-like_fold"/>
</dbReference>
<dbReference type="Gene3D" id="2.60.120.260">
    <property type="entry name" value="Galactose-binding domain-like"/>
    <property type="match status" value="1"/>
</dbReference>
<evidence type="ECO:0000256" key="3">
    <source>
        <dbReference type="ARBA" id="ARBA00016205"/>
    </source>
</evidence>
<evidence type="ECO:0000259" key="8">
    <source>
        <dbReference type="Pfam" id="PF02836"/>
    </source>
</evidence>
<evidence type="ECO:0000313" key="11">
    <source>
        <dbReference type="Proteomes" id="UP000823910"/>
    </source>
</evidence>
<evidence type="ECO:0000256" key="6">
    <source>
        <dbReference type="RuleBase" id="RU361154"/>
    </source>
</evidence>
<dbReference type="PRINTS" id="PR00132">
    <property type="entry name" value="GLHYDRLASE2"/>
</dbReference>
<gene>
    <name evidence="10" type="primary">uidA</name>
    <name evidence="10" type="ORF">H9704_10150</name>
</gene>
<dbReference type="GO" id="GO:0004566">
    <property type="term" value="F:beta-glucuronidase activity"/>
    <property type="evidence" value="ECO:0007669"/>
    <property type="project" value="UniProtKB-EC"/>
</dbReference>
<evidence type="ECO:0000313" key="10">
    <source>
        <dbReference type="EMBL" id="HJC06497.1"/>
    </source>
</evidence>
<dbReference type="SUPFAM" id="SSF49303">
    <property type="entry name" value="beta-Galactosidase/glucuronidase domain"/>
    <property type="match status" value="1"/>
</dbReference>
<dbReference type="InterPro" id="IPR017853">
    <property type="entry name" value="GH"/>
</dbReference>
<dbReference type="Pfam" id="PF02837">
    <property type="entry name" value="Glyco_hydro_2_N"/>
    <property type="match status" value="1"/>
</dbReference>
<dbReference type="FunFam" id="3.20.20.80:FF:000080">
    <property type="entry name" value="Beta-glucuronidase UidA"/>
    <property type="match status" value="1"/>
</dbReference>
<feature type="domain" description="Glycoside hydrolase family 2 immunoglobulin-like beta-sandwich" evidence="7">
    <location>
        <begin position="182"/>
        <end position="274"/>
    </location>
</feature>
<dbReference type="EC" id="3.2.1.31" evidence="2"/>
<dbReference type="PROSITE" id="PS00719">
    <property type="entry name" value="GLYCOSYL_HYDROL_F2_1"/>
    <property type="match status" value="1"/>
</dbReference>
<keyword evidence="4 6" id="KW-0378">Hydrolase</keyword>
<dbReference type="Gene3D" id="3.20.20.80">
    <property type="entry name" value="Glycosidases"/>
    <property type="match status" value="1"/>
</dbReference>